<dbReference type="RefSeq" id="WP_058962703.1">
    <property type="nucleotide sequence ID" value="NZ_CABKVM010000011.1"/>
</dbReference>
<dbReference type="InterPro" id="IPR005122">
    <property type="entry name" value="Uracil-DNA_glycosylase-like"/>
</dbReference>
<evidence type="ECO:0000259" key="1">
    <source>
        <dbReference type="SMART" id="SM00986"/>
    </source>
</evidence>
<evidence type="ECO:0000313" key="3">
    <source>
        <dbReference type="Proteomes" id="UP000295184"/>
    </source>
</evidence>
<dbReference type="Proteomes" id="UP000295184">
    <property type="component" value="Unassembled WGS sequence"/>
</dbReference>
<dbReference type="NCBIfam" id="TIGR04274">
    <property type="entry name" value="hypoxanDNAglyco"/>
    <property type="match status" value="1"/>
</dbReference>
<dbReference type="CDD" id="cd10032">
    <property type="entry name" value="UDG-F6_HDG"/>
    <property type="match status" value="1"/>
</dbReference>
<reference evidence="2 3" key="1">
    <citation type="submission" date="2019-03" db="EMBL/GenBank/DDBJ databases">
        <title>Genomic Encyclopedia of Type Strains, Phase IV (KMG-IV): sequencing the most valuable type-strain genomes for metagenomic binning, comparative biology and taxonomic classification.</title>
        <authorList>
            <person name="Goeker M."/>
        </authorList>
    </citation>
    <scope>NUCLEOTIDE SEQUENCE [LARGE SCALE GENOMIC DNA]</scope>
    <source>
        <strain evidence="2 3">DSM 100451</strain>
    </source>
</reference>
<dbReference type="EMBL" id="SLUM01000021">
    <property type="protein sequence ID" value="TCL54548.1"/>
    <property type="molecule type" value="Genomic_DNA"/>
</dbReference>
<name>A0A4R1QLG9_9FIRM</name>
<dbReference type="Gene3D" id="3.40.470.10">
    <property type="entry name" value="Uracil-DNA glycosylase-like domain"/>
    <property type="match status" value="1"/>
</dbReference>
<evidence type="ECO:0000313" key="2">
    <source>
        <dbReference type="EMBL" id="TCL54548.1"/>
    </source>
</evidence>
<dbReference type="InterPro" id="IPR036895">
    <property type="entry name" value="Uracil-DNA_glycosylase-like_sf"/>
</dbReference>
<dbReference type="SMART" id="SM00987">
    <property type="entry name" value="UreE_C"/>
    <property type="match status" value="1"/>
</dbReference>
<dbReference type="SMART" id="SM00986">
    <property type="entry name" value="UDG"/>
    <property type="match status" value="1"/>
</dbReference>
<proteinExistence type="predicted"/>
<dbReference type="GeneID" id="97382079"/>
<dbReference type="Pfam" id="PF03167">
    <property type="entry name" value="UDG"/>
    <property type="match status" value="1"/>
</dbReference>
<accession>A0A4R1QLG9</accession>
<organism evidence="2 3">
    <name type="scientific">Allofournierella massiliensis</name>
    <dbReference type="NCBI Taxonomy" id="1650663"/>
    <lineage>
        <taxon>Bacteria</taxon>
        <taxon>Bacillati</taxon>
        <taxon>Bacillota</taxon>
        <taxon>Clostridia</taxon>
        <taxon>Eubacteriales</taxon>
        <taxon>Oscillospiraceae</taxon>
        <taxon>Allofournierella</taxon>
    </lineage>
</organism>
<dbReference type="AlphaFoldDB" id="A0A4R1QLG9"/>
<gene>
    <name evidence="2" type="ORF">EDD77_12152</name>
</gene>
<dbReference type="SUPFAM" id="SSF52141">
    <property type="entry name" value="Uracil-DNA glycosylase-like"/>
    <property type="match status" value="1"/>
</dbReference>
<feature type="domain" description="Uracil-DNA glycosylase-like" evidence="1">
    <location>
        <begin position="4"/>
        <end position="154"/>
    </location>
</feature>
<dbReference type="OrthoDB" id="9799921at2"/>
<dbReference type="STRING" id="1650663.GCA_001486665_00167"/>
<comment type="caution">
    <text evidence="2">The sequence shown here is derived from an EMBL/GenBank/DDBJ whole genome shotgun (WGS) entry which is preliminary data.</text>
</comment>
<sequence>MSFEPVYGPGSRALILGSWPSPKSWEQGFYYGHPRNRFWPLLARLCGCETPGTVEEKSALILTHGLALWDVLESCTIEGAQDATIRDPVPVDLKRVLNASPIEAVFCNGAAAYELYGRFLQPVSGIEAVKLPSTSPANAAWNPDKLAEAWGKALGPFLG</sequence>
<protein>
    <submittedName>
        <fullName evidence="2">G/U mismatch-specific uracil-DNA glycosylase</fullName>
    </submittedName>
</protein>
<dbReference type="InterPro" id="IPR026353">
    <property type="entry name" value="Hypoxan-DNA_Glyclase"/>
</dbReference>